<organism evidence="2 3">
    <name type="scientific">Physeter macrocephalus</name>
    <name type="common">Sperm whale</name>
    <name type="synonym">Physeter catodon</name>
    <dbReference type="NCBI Taxonomy" id="9755"/>
    <lineage>
        <taxon>Eukaryota</taxon>
        <taxon>Metazoa</taxon>
        <taxon>Chordata</taxon>
        <taxon>Craniata</taxon>
        <taxon>Vertebrata</taxon>
        <taxon>Euteleostomi</taxon>
        <taxon>Mammalia</taxon>
        <taxon>Eutheria</taxon>
        <taxon>Laurasiatheria</taxon>
        <taxon>Artiodactyla</taxon>
        <taxon>Whippomorpha</taxon>
        <taxon>Cetacea</taxon>
        <taxon>Odontoceti</taxon>
        <taxon>Physeteridae</taxon>
        <taxon>Physeter</taxon>
    </lineage>
</organism>
<dbReference type="PROSITE" id="PS51834">
    <property type="entry name" value="DENN_FLCN_SMCR8"/>
    <property type="match status" value="1"/>
</dbReference>
<dbReference type="GO" id="GO:0005096">
    <property type="term" value="F:GTPase activator activity"/>
    <property type="evidence" value="ECO:0007669"/>
    <property type="project" value="TreeGrafter"/>
</dbReference>
<dbReference type="AlphaFoldDB" id="A0A455CA10"/>
<feature type="domain" description="UDENN FLCN/SMCR8-type" evidence="1">
    <location>
        <begin position="1"/>
        <end position="144"/>
    </location>
</feature>
<dbReference type="GO" id="GO:0030511">
    <property type="term" value="P:positive regulation of transforming growth factor beta receptor signaling pathway"/>
    <property type="evidence" value="ECO:0007669"/>
    <property type="project" value="TreeGrafter"/>
</dbReference>
<dbReference type="GeneID" id="114487556"/>
<feature type="non-terminal residue" evidence="3">
    <location>
        <position position="1"/>
    </location>
</feature>
<evidence type="ECO:0000313" key="3">
    <source>
        <dbReference type="RefSeq" id="XP_028353866.2"/>
    </source>
</evidence>
<dbReference type="InterPro" id="IPR021713">
    <property type="entry name" value="Folliculin"/>
</dbReference>
<dbReference type="GO" id="GO:1904263">
    <property type="term" value="P:positive regulation of TORC1 signaling"/>
    <property type="evidence" value="ECO:0007669"/>
    <property type="project" value="TreeGrafter"/>
</dbReference>
<dbReference type="Gene3D" id="1.10.10.1730">
    <property type="entry name" value="Folliculin"/>
    <property type="match status" value="1"/>
</dbReference>
<dbReference type="GO" id="GO:0005829">
    <property type="term" value="C:cytosol"/>
    <property type="evidence" value="ECO:0007669"/>
    <property type="project" value="TreeGrafter"/>
</dbReference>
<name>A0A455CA10_PHYMC</name>
<dbReference type="PANTHER" id="PTHR31441">
    <property type="entry name" value="FOLLICULIN FAMILY MEMBER"/>
    <property type="match status" value="1"/>
</dbReference>
<dbReference type="GO" id="GO:0000122">
    <property type="term" value="P:negative regulation of transcription by RNA polymerase II"/>
    <property type="evidence" value="ECO:0007669"/>
    <property type="project" value="TreeGrafter"/>
</dbReference>
<dbReference type="Gene3D" id="3.40.50.12430">
    <property type="match status" value="1"/>
</dbReference>
<dbReference type="RefSeq" id="XP_028353866.2">
    <property type="nucleotide sequence ID" value="XM_028498065.2"/>
</dbReference>
<sequence length="165" mass="17853">GALSRGEEHLTGSVSCVAAEFAVVVEVHTAARSGLRPAGCEDEQSLSKHEFVVTSGSAAAADRAGPTILSKVEAALTNQNLSVDVVDQCLVCLKEEWMNKVKVLFKFTKVDSRPKEDTQKLLSILGASEEDNVKLLKFWMTGLSKTYKSHLMSTVRSPMASEPRS</sequence>
<gene>
    <name evidence="3" type="primary">FLCN</name>
</gene>
<dbReference type="InterPro" id="IPR044886">
    <property type="entry name" value="FLCN_DENN_C_sf"/>
</dbReference>
<accession>A0A455CA10</accession>
<keyword evidence="2" id="KW-1185">Reference proteome</keyword>
<dbReference type="InParanoid" id="A0A455CA10"/>
<reference evidence="3" key="1">
    <citation type="submission" date="2025-08" db="UniProtKB">
        <authorList>
            <consortium name="RefSeq"/>
        </authorList>
    </citation>
    <scope>IDENTIFICATION</scope>
    <source>
        <tissue evidence="3">Muscle</tissue>
    </source>
</reference>
<proteinExistence type="predicted"/>
<dbReference type="KEGG" id="pcad:114487556"/>
<dbReference type="CTD" id="201163"/>
<dbReference type="OrthoDB" id="5599713at2759"/>
<evidence type="ECO:0000259" key="1">
    <source>
        <dbReference type="PROSITE" id="PS51834"/>
    </source>
</evidence>
<protein>
    <submittedName>
        <fullName evidence="3">Folliculin</fullName>
    </submittedName>
</protein>
<dbReference type="Pfam" id="PF16692">
    <property type="entry name" value="Folliculin_C"/>
    <property type="match status" value="1"/>
</dbReference>
<dbReference type="Proteomes" id="UP000248484">
    <property type="component" value="Chromosome 14"/>
</dbReference>
<dbReference type="InterPro" id="IPR032035">
    <property type="entry name" value="Folliculin_DENN"/>
</dbReference>
<evidence type="ECO:0000313" key="2">
    <source>
        <dbReference type="Proteomes" id="UP000248484"/>
    </source>
</evidence>
<dbReference type="FunFam" id="1.10.10.1730:FF:000001">
    <property type="entry name" value="Folliculin"/>
    <property type="match status" value="1"/>
</dbReference>
<dbReference type="InterPro" id="IPR037521">
    <property type="entry name" value="FLCN/SMCR8_DENN"/>
</dbReference>
<dbReference type="PANTHER" id="PTHR31441:SF2">
    <property type="entry name" value="FOLLICULIN"/>
    <property type="match status" value="1"/>
</dbReference>